<dbReference type="Gene3D" id="1.10.533.10">
    <property type="entry name" value="Death Domain, Fas"/>
    <property type="match status" value="1"/>
</dbReference>
<name>A0ABD2FJB0_PAGBO</name>
<sequence length="57" mass="6694">MDKRKAVQSTLSNLSKENLAKFCHELMHRKEEPQVERNMVEGKSLLEITDVLFSTFR</sequence>
<proteinExistence type="predicted"/>
<evidence type="ECO:0000259" key="1">
    <source>
        <dbReference type="PROSITE" id="PS50824"/>
    </source>
</evidence>
<dbReference type="InterPro" id="IPR011029">
    <property type="entry name" value="DEATH-like_dom_sf"/>
</dbReference>
<dbReference type="AlphaFoldDB" id="A0ABD2FJB0"/>
<comment type="caution">
    <text evidence="2">The sequence shown here is derived from an EMBL/GenBank/DDBJ whole genome shotgun (WGS) entry which is preliminary data.</text>
</comment>
<evidence type="ECO:0000313" key="2">
    <source>
        <dbReference type="EMBL" id="KAL3041692.1"/>
    </source>
</evidence>
<dbReference type="PROSITE" id="PS50824">
    <property type="entry name" value="DAPIN"/>
    <property type="match status" value="1"/>
</dbReference>
<evidence type="ECO:0000313" key="3">
    <source>
        <dbReference type="Proteomes" id="UP001619887"/>
    </source>
</evidence>
<dbReference type="Proteomes" id="UP001619887">
    <property type="component" value="Unassembled WGS sequence"/>
</dbReference>
<organism evidence="2 3">
    <name type="scientific">Pagothenia borchgrevinki</name>
    <name type="common">Bald rockcod</name>
    <name type="synonym">Trematomus borchgrevinki</name>
    <dbReference type="NCBI Taxonomy" id="8213"/>
    <lineage>
        <taxon>Eukaryota</taxon>
        <taxon>Metazoa</taxon>
        <taxon>Chordata</taxon>
        <taxon>Craniata</taxon>
        <taxon>Vertebrata</taxon>
        <taxon>Euteleostomi</taxon>
        <taxon>Actinopterygii</taxon>
        <taxon>Neopterygii</taxon>
        <taxon>Teleostei</taxon>
        <taxon>Neoteleostei</taxon>
        <taxon>Acanthomorphata</taxon>
        <taxon>Eupercaria</taxon>
        <taxon>Perciformes</taxon>
        <taxon>Notothenioidei</taxon>
        <taxon>Nototheniidae</taxon>
        <taxon>Pagothenia</taxon>
    </lineage>
</organism>
<feature type="domain" description="Pyrin" evidence="1">
    <location>
        <begin position="1"/>
        <end position="57"/>
    </location>
</feature>
<protein>
    <recommendedName>
        <fullName evidence="1">Pyrin domain-containing protein</fullName>
    </recommendedName>
</protein>
<reference evidence="2 3" key="1">
    <citation type="journal article" date="2022" name="G3 (Bethesda)">
        <title>Evaluating Illumina-, Nanopore-, and PacBio-based genome assembly strategies with the bald notothen, Trematomus borchgrevinki.</title>
        <authorList>
            <person name="Rayamajhi N."/>
            <person name="Cheng C.C."/>
            <person name="Catchen J.M."/>
        </authorList>
    </citation>
    <scope>NUCLEOTIDE SEQUENCE [LARGE SCALE GENOMIC DNA]</scope>
    <source>
        <strain evidence="2">AGRC-2024</strain>
    </source>
</reference>
<accession>A0ABD2FJB0</accession>
<gene>
    <name evidence="2" type="ORF">OYC64_019803</name>
</gene>
<reference evidence="2 3" key="2">
    <citation type="journal article" date="2024" name="G3 (Bethesda)">
        <title>The genome of the cryopelagic Antarctic bald notothen, Trematomus borchgrevinki.</title>
        <authorList>
            <person name="Rayamajhi N."/>
            <person name="Rivera-Colon A.G."/>
            <person name="Minhas B.F."/>
            <person name="Cheng C.C."/>
            <person name="Catchen J.M."/>
        </authorList>
    </citation>
    <scope>NUCLEOTIDE SEQUENCE [LARGE SCALE GENOMIC DNA]</scope>
    <source>
        <strain evidence="2">AGRC-2024</strain>
    </source>
</reference>
<dbReference type="EMBL" id="JBIYXZ010002089">
    <property type="protein sequence ID" value="KAL3041692.1"/>
    <property type="molecule type" value="Genomic_DNA"/>
</dbReference>
<dbReference type="Pfam" id="PF02758">
    <property type="entry name" value="PYRIN"/>
    <property type="match status" value="1"/>
</dbReference>
<keyword evidence="3" id="KW-1185">Reference proteome</keyword>
<dbReference type="InterPro" id="IPR004020">
    <property type="entry name" value="DAPIN"/>
</dbReference>